<dbReference type="AlphaFoldDB" id="A0A813DEA7"/>
<dbReference type="GO" id="GO:0008270">
    <property type="term" value="F:zinc ion binding"/>
    <property type="evidence" value="ECO:0007669"/>
    <property type="project" value="InterPro"/>
</dbReference>
<keyword evidence="5" id="KW-0456">Lyase</keyword>
<keyword evidence="4" id="KW-0862">Zinc</keyword>
<sequence length="288" mass="31550">MAMTLRGVALLLLPSMVLAAAPAVDMAYTGGGRAACDESVLLQVKQQKHSEQCVNVSIEIYPYGTKQESKWGTSYTGWETCIGFEQSPIDICTRDTRVQHGAPLNQDYASATGLYVENNGHNLKVKGDFGSVIIGGEKFEAKQFHFHSPGEHQIDGHLSVAEMHIVNLNENGTAAAVVGVLFKLGQKNMCLETVLAANMPRAGCKTFIGDLDLRCFGTQLKGPYWSYQGSLTTPPCSEIVKWNVLKRHATISQGQLKVLAQRFSFALGNNRDVQKLYHRSVTLTVPVY</sequence>
<gene>
    <name evidence="9" type="ORF">PGLA1383_LOCUS4808</name>
</gene>
<evidence type="ECO:0000256" key="2">
    <source>
        <dbReference type="ARBA" id="ARBA00012925"/>
    </source>
</evidence>
<comment type="catalytic activity">
    <reaction evidence="6">
        <text>hydrogencarbonate + H(+) = CO2 + H2O</text>
        <dbReference type="Rhea" id="RHEA:10748"/>
        <dbReference type="ChEBI" id="CHEBI:15377"/>
        <dbReference type="ChEBI" id="CHEBI:15378"/>
        <dbReference type="ChEBI" id="CHEBI:16526"/>
        <dbReference type="ChEBI" id="CHEBI:17544"/>
        <dbReference type="EC" id="4.2.1.1"/>
    </reaction>
</comment>
<evidence type="ECO:0000256" key="4">
    <source>
        <dbReference type="ARBA" id="ARBA00022833"/>
    </source>
</evidence>
<dbReference type="Pfam" id="PF00194">
    <property type="entry name" value="Carb_anhydrase"/>
    <property type="match status" value="1"/>
</dbReference>
<reference evidence="9" key="1">
    <citation type="submission" date="2021-02" db="EMBL/GenBank/DDBJ databases">
        <authorList>
            <person name="Dougan E. K."/>
            <person name="Rhodes N."/>
            <person name="Thang M."/>
            <person name="Chan C."/>
        </authorList>
    </citation>
    <scope>NUCLEOTIDE SEQUENCE</scope>
</reference>
<evidence type="ECO:0000256" key="7">
    <source>
        <dbReference type="SAM" id="SignalP"/>
    </source>
</evidence>
<dbReference type="PROSITE" id="PS51144">
    <property type="entry name" value="ALPHA_CA_2"/>
    <property type="match status" value="1"/>
</dbReference>
<dbReference type="PANTHER" id="PTHR18952">
    <property type="entry name" value="CARBONIC ANHYDRASE"/>
    <property type="match status" value="1"/>
</dbReference>
<feature type="domain" description="Alpha-carbonic anhydrase" evidence="8">
    <location>
        <begin position="59"/>
        <end position="285"/>
    </location>
</feature>
<keyword evidence="3" id="KW-0479">Metal-binding</keyword>
<dbReference type="EC" id="4.2.1.1" evidence="2"/>
<dbReference type="OMA" id="VWRHRIN"/>
<protein>
    <recommendedName>
        <fullName evidence="2">carbonic anhydrase</fullName>
        <ecNumber evidence="2">4.2.1.1</ecNumber>
    </recommendedName>
</protein>
<evidence type="ECO:0000259" key="8">
    <source>
        <dbReference type="PROSITE" id="PS51144"/>
    </source>
</evidence>
<dbReference type="InterPro" id="IPR001148">
    <property type="entry name" value="CA_dom"/>
</dbReference>
<evidence type="ECO:0000256" key="3">
    <source>
        <dbReference type="ARBA" id="ARBA00022723"/>
    </source>
</evidence>
<dbReference type="PANTHER" id="PTHR18952:SF265">
    <property type="entry name" value="CARBONIC ANHYDRASE"/>
    <property type="match status" value="1"/>
</dbReference>
<comment type="similarity">
    <text evidence="1">Belongs to the alpha-carbonic anhydrase family.</text>
</comment>
<organism evidence="9 10">
    <name type="scientific">Polarella glacialis</name>
    <name type="common">Dinoflagellate</name>
    <dbReference type="NCBI Taxonomy" id="89957"/>
    <lineage>
        <taxon>Eukaryota</taxon>
        <taxon>Sar</taxon>
        <taxon>Alveolata</taxon>
        <taxon>Dinophyceae</taxon>
        <taxon>Suessiales</taxon>
        <taxon>Suessiaceae</taxon>
        <taxon>Polarella</taxon>
    </lineage>
</organism>
<feature type="signal peptide" evidence="7">
    <location>
        <begin position="1"/>
        <end position="19"/>
    </location>
</feature>
<dbReference type="SMART" id="SM01057">
    <property type="entry name" value="Carb_anhydrase"/>
    <property type="match status" value="1"/>
</dbReference>
<evidence type="ECO:0000256" key="6">
    <source>
        <dbReference type="ARBA" id="ARBA00048348"/>
    </source>
</evidence>
<evidence type="ECO:0000313" key="10">
    <source>
        <dbReference type="Proteomes" id="UP000654075"/>
    </source>
</evidence>
<dbReference type="GO" id="GO:0004089">
    <property type="term" value="F:carbonate dehydratase activity"/>
    <property type="evidence" value="ECO:0007669"/>
    <property type="project" value="UniProtKB-EC"/>
</dbReference>
<accession>A0A813DEA7</accession>
<comment type="caution">
    <text evidence="9">The sequence shown here is derived from an EMBL/GenBank/DDBJ whole genome shotgun (WGS) entry which is preliminary data.</text>
</comment>
<dbReference type="Gene3D" id="3.10.200.10">
    <property type="entry name" value="Alpha carbonic anhydrase"/>
    <property type="match status" value="1"/>
</dbReference>
<evidence type="ECO:0000256" key="1">
    <source>
        <dbReference type="ARBA" id="ARBA00010718"/>
    </source>
</evidence>
<evidence type="ECO:0000256" key="5">
    <source>
        <dbReference type="ARBA" id="ARBA00023239"/>
    </source>
</evidence>
<dbReference type="Proteomes" id="UP000654075">
    <property type="component" value="Unassembled WGS sequence"/>
</dbReference>
<dbReference type="CDD" id="cd03124">
    <property type="entry name" value="alpha_CA_prokaryotic_like"/>
    <property type="match status" value="1"/>
</dbReference>
<evidence type="ECO:0000313" key="9">
    <source>
        <dbReference type="EMBL" id="CAE8585908.1"/>
    </source>
</evidence>
<dbReference type="InterPro" id="IPR036398">
    <property type="entry name" value="CA_dom_sf"/>
</dbReference>
<keyword evidence="7" id="KW-0732">Signal</keyword>
<dbReference type="InterPro" id="IPR023561">
    <property type="entry name" value="Carbonic_anhydrase_a-class"/>
</dbReference>
<dbReference type="InterPro" id="IPR041891">
    <property type="entry name" value="Alpha_CA_prokaryot-like"/>
</dbReference>
<dbReference type="SUPFAM" id="SSF51069">
    <property type="entry name" value="Carbonic anhydrase"/>
    <property type="match status" value="1"/>
</dbReference>
<dbReference type="OrthoDB" id="429145at2759"/>
<feature type="chain" id="PRO_5032996097" description="carbonic anhydrase" evidence="7">
    <location>
        <begin position="20"/>
        <end position="288"/>
    </location>
</feature>
<dbReference type="EMBL" id="CAJNNV010001829">
    <property type="protein sequence ID" value="CAE8585908.1"/>
    <property type="molecule type" value="Genomic_DNA"/>
</dbReference>
<keyword evidence="10" id="KW-1185">Reference proteome</keyword>
<proteinExistence type="inferred from homology"/>
<name>A0A813DEA7_POLGL</name>